<dbReference type="InterPro" id="IPR010263">
    <property type="entry name" value="T6SS_TssK"/>
</dbReference>
<sequence length="444" mass="49559">MVWQRKVVWAEGMFLRPQHFQQQDRYTDFLVQARTLPAQFFFWGFSKLALDTELLGLGKLGLLSGEGVMPDGTPFSFPHHDQAPAALAIGKDVKDTVIHLALPMRRRAGAEVTLGAPGGASVRYAAEVAEVPDVNDMGAQAAEVQIGNIQLSLRAAQDVTDGWVSLPVAQVVERRADGSLLLDPSFIPTVVNNSEMSGLATFCRELFGLLRQRGAALEERLSQPGRGGVGEVGDFLMLQFLNRWEPAVEHWVRVRALHPERLFDDLLKMAGELATFTREQRRPATMPTYDHDDLRSCFLPLMLELRRGLSSVLEQNAIQIELQERQYGVHVALIPSTELLTSCDFVLAVHAQTAVEFLRAHFPTQIKMGPVERIRDLVNLHLPGVPLRSLPVAPREIPYHAGYSYFELDTGHDLWRQLQNSGGLALHVSGGFPELQLEMWAIRR</sequence>
<reference evidence="2" key="1">
    <citation type="submission" date="2016-10" db="EMBL/GenBank/DDBJ databases">
        <authorList>
            <person name="Varghese N."/>
            <person name="Submissions S."/>
        </authorList>
    </citation>
    <scope>NUCLEOTIDE SEQUENCE [LARGE SCALE GENOMIC DNA]</scope>
    <source>
        <strain evidence="2">DSM 17101</strain>
    </source>
</reference>
<dbReference type="EMBL" id="FNJL01000032">
    <property type="protein sequence ID" value="SDP85529.1"/>
    <property type="molecule type" value="Genomic_DNA"/>
</dbReference>
<dbReference type="PANTHER" id="PTHR35566">
    <property type="entry name" value="BLR3599 PROTEIN"/>
    <property type="match status" value="1"/>
</dbReference>
<accession>A0A1H0W466</accession>
<evidence type="ECO:0000313" key="2">
    <source>
        <dbReference type="Proteomes" id="UP000199317"/>
    </source>
</evidence>
<dbReference type="OrthoDB" id="9775333at2"/>
<name>A0A1H0W466_9BURK</name>
<keyword evidence="2" id="KW-1185">Reference proteome</keyword>
<dbReference type="AlphaFoldDB" id="A0A1H0W466"/>
<proteinExistence type="predicted"/>
<dbReference type="NCBIfam" id="TIGR03353">
    <property type="entry name" value="VI_chp_4"/>
    <property type="match status" value="1"/>
</dbReference>
<organism evidence="1 2">
    <name type="scientific">Paracidovorax cattleyae</name>
    <dbReference type="NCBI Taxonomy" id="80868"/>
    <lineage>
        <taxon>Bacteria</taxon>
        <taxon>Pseudomonadati</taxon>
        <taxon>Pseudomonadota</taxon>
        <taxon>Betaproteobacteria</taxon>
        <taxon>Burkholderiales</taxon>
        <taxon>Comamonadaceae</taxon>
        <taxon>Paracidovorax</taxon>
    </lineage>
</organism>
<dbReference type="RefSeq" id="WP_092838485.1">
    <property type="nucleotide sequence ID" value="NZ_CP028290.1"/>
</dbReference>
<evidence type="ECO:0000313" key="1">
    <source>
        <dbReference type="EMBL" id="SDP85529.1"/>
    </source>
</evidence>
<dbReference type="PANTHER" id="PTHR35566:SF1">
    <property type="entry name" value="TYPE VI SECRETION SYSTEM BASEPLATE COMPONENT TSSK1"/>
    <property type="match status" value="1"/>
</dbReference>
<dbReference type="Proteomes" id="UP000199317">
    <property type="component" value="Unassembled WGS sequence"/>
</dbReference>
<dbReference type="Pfam" id="PF05936">
    <property type="entry name" value="T6SS_VasE"/>
    <property type="match status" value="1"/>
</dbReference>
<gene>
    <name evidence="1" type="ORF">SAMN04489708_13234</name>
</gene>
<protein>
    <submittedName>
        <fullName evidence="1">Type VI secretion system protein ImpJ</fullName>
    </submittedName>
</protein>